<gene>
    <name evidence="2" type="ORF">HNR53_002498</name>
</gene>
<dbReference type="Gene3D" id="3.30.200.20">
    <property type="entry name" value="Phosphorylase Kinase, domain 1"/>
    <property type="match status" value="1"/>
</dbReference>
<dbReference type="PANTHER" id="PTHR39179">
    <property type="entry name" value="SPORE COAT PROTEIN I"/>
    <property type="match status" value="1"/>
</dbReference>
<feature type="domain" description="Aminoglycoside phosphotransferase" evidence="1">
    <location>
        <begin position="38"/>
        <end position="259"/>
    </location>
</feature>
<dbReference type="InterPro" id="IPR011009">
    <property type="entry name" value="Kinase-like_dom_sf"/>
</dbReference>
<keyword evidence="3" id="KW-1185">Reference proteome</keyword>
<dbReference type="Gene3D" id="3.90.1200.10">
    <property type="match status" value="1"/>
</dbReference>
<proteinExistence type="predicted"/>
<evidence type="ECO:0000313" key="2">
    <source>
        <dbReference type="EMBL" id="MBB6445849.1"/>
    </source>
</evidence>
<organism evidence="2 3">
    <name type="scientific">Bacillus benzoevorans</name>
    <dbReference type="NCBI Taxonomy" id="1456"/>
    <lineage>
        <taxon>Bacteria</taxon>
        <taxon>Bacillati</taxon>
        <taxon>Bacillota</taxon>
        <taxon>Bacilli</taxon>
        <taxon>Bacillales</taxon>
        <taxon>Bacillaceae</taxon>
        <taxon>Bacillus</taxon>
    </lineage>
</organism>
<dbReference type="InterPro" id="IPR002575">
    <property type="entry name" value="Aminoglycoside_PTrfase"/>
</dbReference>
<dbReference type="PANTHER" id="PTHR39179:SF3">
    <property type="entry name" value="COTS-RELATED PROTEIN"/>
    <property type="match status" value="1"/>
</dbReference>
<dbReference type="InterPro" id="IPR014253">
    <property type="entry name" value="Spore_coat_YsxE"/>
</dbReference>
<protein>
    <submittedName>
        <fullName evidence="2">Spore coat protein YsxE</fullName>
    </submittedName>
</protein>
<dbReference type="Proteomes" id="UP000531594">
    <property type="component" value="Unassembled WGS sequence"/>
</dbReference>
<reference evidence="2 3" key="1">
    <citation type="submission" date="2020-08" db="EMBL/GenBank/DDBJ databases">
        <title>Genomic Encyclopedia of Type Strains, Phase IV (KMG-IV): sequencing the most valuable type-strain genomes for metagenomic binning, comparative biology and taxonomic classification.</title>
        <authorList>
            <person name="Goeker M."/>
        </authorList>
    </citation>
    <scope>NUCLEOTIDE SEQUENCE [LARGE SCALE GENOMIC DNA]</scope>
    <source>
        <strain evidence="2 3">DSM 5391</strain>
    </source>
</reference>
<sequence>MREMLSLQRITSILKNYQLSPNYVEQMGKVQKIYTSKGVFILKKIDPHHGIDFIKYVQTLYQKGYNRIVPIYPTIDGRYAVLDNQELYYLMPWLPDENKGERTARQQQLFRELARLHSISVKDMTINKEERTRHFEKMIIDLDQEEEFLLSLLETCERKVYMSPFELTFVTYYHDFNQALSFSKKRLEEWYEATKEQEKVRVVVIHGKLSSEHFLFDERGYGYFINFEKAAIGPPTHDLLPFLVKALRGWPKQDEELLDWLYMYFKYFPFKEEEMKLFLSYIAHPGAAIKTVERFFKDGNNRNELEAVQKLQKDYWNLKNTEYLVMRIDEIERQKKQQQEEAARKEQ</sequence>
<dbReference type="SUPFAM" id="SSF56112">
    <property type="entry name" value="Protein kinase-like (PK-like)"/>
    <property type="match status" value="1"/>
</dbReference>
<keyword evidence="2" id="KW-0946">Virion</keyword>
<dbReference type="GO" id="GO:0042601">
    <property type="term" value="C:endospore-forming forespore"/>
    <property type="evidence" value="ECO:0007669"/>
    <property type="project" value="TreeGrafter"/>
</dbReference>
<dbReference type="RefSeq" id="WP_184526273.1">
    <property type="nucleotide sequence ID" value="NZ_JACHGK010000008.1"/>
</dbReference>
<keyword evidence="2" id="KW-0167">Capsid protein</keyword>
<dbReference type="InterPro" id="IPR047175">
    <property type="entry name" value="CotS-like"/>
</dbReference>
<accession>A0A7X0HS40</accession>
<evidence type="ECO:0000259" key="1">
    <source>
        <dbReference type="Pfam" id="PF01636"/>
    </source>
</evidence>
<dbReference type="Pfam" id="PF01636">
    <property type="entry name" value="APH"/>
    <property type="match status" value="1"/>
</dbReference>
<dbReference type="NCBIfam" id="TIGR02904">
    <property type="entry name" value="spore_ysxE"/>
    <property type="match status" value="1"/>
</dbReference>
<evidence type="ECO:0000313" key="3">
    <source>
        <dbReference type="Proteomes" id="UP000531594"/>
    </source>
</evidence>
<dbReference type="EMBL" id="JACHGK010000008">
    <property type="protein sequence ID" value="MBB6445849.1"/>
    <property type="molecule type" value="Genomic_DNA"/>
</dbReference>
<dbReference type="AlphaFoldDB" id="A0A7X0HS40"/>
<comment type="caution">
    <text evidence="2">The sequence shown here is derived from an EMBL/GenBank/DDBJ whole genome shotgun (WGS) entry which is preliminary data.</text>
</comment>
<name>A0A7X0HS40_9BACI</name>